<dbReference type="Gene3D" id="3.40.50.1460">
    <property type="match status" value="1"/>
</dbReference>
<sequence>MDSSHGAIISNELSRYDPRRSQRYSAVHVLLITWKDDDIGVADEVNELVHLFRDKFNFFVWPYQIPSKNSQAELQLHIAQFIQRYGSDDDNLIILHYSGHGGKTADPMDSECVWSAKISGGPTVDWAIIQPGILGASCDVAILLDCCFAGQAVRSRLQHNVEFLAATDKDQFTPTGKFTNRPSFTKVLTQQLEVGFVKQPFYASLSRSSSGAGIRLARWEPLDTTVTKAGTSTPSDREDTLSLYIRLSLFQPMDMVQREALLRWLTRDSPSDIEHIQVLHRTISKAQAVGKVSSEILCPKAVVPNVLAPFRISDDTREEAKRLTRALTDVLPIPETYHFAEFDVAQIINSISERSAQLLAFMNDCVARLNEESLDTLRNKDFYGTFELASRIAMRLTLVQDEVTKGAIKVYFDSTAPADHHLRIGRKDEDSVLVEYWEYETVENQDVNKSLEQAARISALLVEDKAKAFRILPGLGYVEETIRPRIGFVYRLPSGISTNDYWTLSELIGTVKTLPLEMESRLTVDFSVKNNIYRHPERWGNPKPFERKHDIYALGILLLEIGCWRLLPSMDGSRKGFENVKKPERLRDTLLDIVRTKLAHSAGSKYSEAVAFCLEEREWKTEEPWQTQRSIRQKVRQPLKMSI</sequence>
<name>A0A1L7WF85_9HELO</name>
<accession>A0A1L7WF85</accession>
<proteinExistence type="predicted"/>
<dbReference type="PANTHER" id="PTHR37542">
    <property type="entry name" value="HELO DOMAIN-CONTAINING PROTEIN-RELATED"/>
    <property type="match status" value="1"/>
</dbReference>
<dbReference type="STRING" id="576137.A0A1L7WF85"/>
<keyword evidence="2" id="KW-1185">Reference proteome</keyword>
<dbReference type="InterPro" id="IPR011009">
    <property type="entry name" value="Kinase-like_dom_sf"/>
</dbReference>
<dbReference type="Proteomes" id="UP000184330">
    <property type="component" value="Unassembled WGS sequence"/>
</dbReference>
<protein>
    <recommendedName>
        <fullName evidence="3">Protein kinase domain-containing protein</fullName>
    </recommendedName>
</protein>
<evidence type="ECO:0000313" key="1">
    <source>
        <dbReference type="EMBL" id="CZR51426.1"/>
    </source>
</evidence>
<evidence type="ECO:0000313" key="2">
    <source>
        <dbReference type="Proteomes" id="UP000184330"/>
    </source>
</evidence>
<evidence type="ECO:0008006" key="3">
    <source>
        <dbReference type="Google" id="ProtNLM"/>
    </source>
</evidence>
<dbReference type="AlphaFoldDB" id="A0A1L7WF85"/>
<dbReference type="SUPFAM" id="SSF56112">
    <property type="entry name" value="Protein kinase-like (PK-like)"/>
    <property type="match status" value="1"/>
</dbReference>
<dbReference type="EMBL" id="FJOG01000002">
    <property type="protein sequence ID" value="CZR51426.1"/>
    <property type="molecule type" value="Genomic_DNA"/>
</dbReference>
<dbReference type="PANTHER" id="PTHR37542:SF3">
    <property type="entry name" value="PRION-INHIBITION AND PROPAGATION HELO DOMAIN-CONTAINING PROTEIN"/>
    <property type="match status" value="1"/>
</dbReference>
<dbReference type="OrthoDB" id="1911848at2759"/>
<organism evidence="1 2">
    <name type="scientific">Phialocephala subalpina</name>
    <dbReference type="NCBI Taxonomy" id="576137"/>
    <lineage>
        <taxon>Eukaryota</taxon>
        <taxon>Fungi</taxon>
        <taxon>Dikarya</taxon>
        <taxon>Ascomycota</taxon>
        <taxon>Pezizomycotina</taxon>
        <taxon>Leotiomycetes</taxon>
        <taxon>Helotiales</taxon>
        <taxon>Mollisiaceae</taxon>
        <taxon>Phialocephala</taxon>
        <taxon>Phialocephala fortinii species complex</taxon>
    </lineage>
</organism>
<gene>
    <name evidence="1" type="ORF">PAC_01302</name>
</gene>
<reference evidence="1 2" key="1">
    <citation type="submission" date="2016-03" db="EMBL/GenBank/DDBJ databases">
        <authorList>
            <person name="Ploux O."/>
        </authorList>
    </citation>
    <scope>NUCLEOTIDE SEQUENCE [LARGE SCALE GENOMIC DNA]</scope>
    <source>
        <strain evidence="1 2">UAMH 11012</strain>
    </source>
</reference>